<evidence type="ECO:0000313" key="1">
    <source>
        <dbReference type="EMBL" id="KAI4319490.1"/>
    </source>
</evidence>
<dbReference type="EMBL" id="CM042889">
    <property type="protein sequence ID" value="KAI4319490.1"/>
    <property type="molecule type" value="Genomic_DNA"/>
</dbReference>
<name>A0ACB9M9Y9_9MYRT</name>
<protein>
    <submittedName>
        <fullName evidence="1">Uncharacterized protein</fullName>
    </submittedName>
</protein>
<proteinExistence type="predicted"/>
<gene>
    <name evidence="1" type="ORF">MLD38_033079</name>
</gene>
<reference evidence="2" key="1">
    <citation type="journal article" date="2023" name="Front. Plant Sci.">
        <title>Chromosomal-level genome assembly of Melastoma candidum provides insights into trichome evolution.</title>
        <authorList>
            <person name="Zhong Y."/>
            <person name="Wu W."/>
            <person name="Sun C."/>
            <person name="Zou P."/>
            <person name="Liu Y."/>
            <person name="Dai S."/>
            <person name="Zhou R."/>
        </authorList>
    </citation>
    <scope>NUCLEOTIDE SEQUENCE [LARGE SCALE GENOMIC DNA]</scope>
</reference>
<sequence length="488" mass="51887">MHHFTIPTPKSITPAASPLTGHPRRPSSPPASLSCVVYFPPPYPGHSLVCRPAQASSFSFAASGTGFGGGCCCPPGEGERGSVPGVKDIDVATLGNLCVDIVLDVEELPPPSLEGRKAYMDKLSASPPDKRYWEAGGNSNTAIAAARLGLHCSALGHVGGEIYGQFLLDVLRNEGIGIVGMSDDVAVNDSSDLYETLLCWVLVDPLRRHGFCSRADFRKEPAFSWMTHLSSEVKLAIKRTKTIIFNGYGFDELSPSLLVCALEYSVEVGSSIFFDPGPRGKSLARGTPEERRALSMFLQMSDVLLLTADEAESLTGIGNPIIAGQEFLEKSLRVKWVVIKMGARGSVIISRSSISCAPAFRVNVVDTVGCGDSFVAAVAFGYIHRLSLVNTLALANAVGAATALGCGAGRNVATLEKVIELMRRAELNEDGIGNLLDNTELHCSEVSFLSGMPINGTSSKVNRISLQTSVSELLPMLESARLRSSVIS</sequence>
<dbReference type="Proteomes" id="UP001057402">
    <property type="component" value="Chromosome 10"/>
</dbReference>
<keyword evidence="2" id="KW-1185">Reference proteome</keyword>
<comment type="caution">
    <text evidence="1">The sequence shown here is derived from an EMBL/GenBank/DDBJ whole genome shotgun (WGS) entry which is preliminary data.</text>
</comment>
<accession>A0ACB9M9Y9</accession>
<organism evidence="1 2">
    <name type="scientific">Melastoma candidum</name>
    <dbReference type="NCBI Taxonomy" id="119954"/>
    <lineage>
        <taxon>Eukaryota</taxon>
        <taxon>Viridiplantae</taxon>
        <taxon>Streptophyta</taxon>
        <taxon>Embryophyta</taxon>
        <taxon>Tracheophyta</taxon>
        <taxon>Spermatophyta</taxon>
        <taxon>Magnoliopsida</taxon>
        <taxon>eudicotyledons</taxon>
        <taxon>Gunneridae</taxon>
        <taxon>Pentapetalae</taxon>
        <taxon>rosids</taxon>
        <taxon>malvids</taxon>
        <taxon>Myrtales</taxon>
        <taxon>Melastomataceae</taxon>
        <taxon>Melastomatoideae</taxon>
        <taxon>Melastomateae</taxon>
        <taxon>Melastoma</taxon>
    </lineage>
</organism>
<evidence type="ECO:0000313" key="2">
    <source>
        <dbReference type="Proteomes" id="UP001057402"/>
    </source>
</evidence>